<sequence length="188" mass="23235">MNIQNFYKFKKEIGQNYLIFNLKFKFDLCSGYNYFNLFNNELDFLKNKFINNKVYLLFNNNNYCNFLNFNFKILKIVNINLPFNIIKIFFKKINKIKKFFFKIIINLINFLIFKNKIKVIKKKFFLKKIFFPYPKISIIKVYFKKKKNIKILFFINIFKIKKIKSEKIKFFCKKINILIIKNVFFNKI</sequence>
<dbReference type="AlphaFoldDB" id="A0A1U9RSM7"/>
<dbReference type="Proteomes" id="UP000189666">
    <property type="component" value="Chromosome"/>
</dbReference>
<gene>
    <name evidence="1" type="ORF">BW244_0067</name>
</gene>
<accession>A0A1U9RSM7</accession>
<name>A0A1U9RSM7_CARRU</name>
<protein>
    <submittedName>
        <fullName evidence="1">Valyl-tRNA synthetase</fullName>
        <ecNumber evidence="1">6.1.1.9</ecNumber>
    </submittedName>
</protein>
<proteinExistence type="predicted"/>
<evidence type="ECO:0000313" key="1">
    <source>
        <dbReference type="EMBL" id="AQU89485.1"/>
    </source>
</evidence>
<dbReference type="EC" id="6.1.1.9" evidence="1"/>
<organism evidence="1 2">
    <name type="scientific">Carsonella ruddii</name>
    <dbReference type="NCBI Taxonomy" id="114186"/>
    <lineage>
        <taxon>Bacteria</taxon>
        <taxon>Pseudomonadati</taxon>
        <taxon>Pseudomonadota</taxon>
        <taxon>Gammaproteobacteria</taxon>
        <taxon>Oceanospirillales</taxon>
        <taxon>Halomonadaceae</taxon>
        <taxon>Zymobacter group</taxon>
        <taxon>Candidatus Carsonella</taxon>
    </lineage>
</organism>
<keyword evidence="1" id="KW-0436">Ligase</keyword>
<dbReference type="GO" id="GO:0004832">
    <property type="term" value="F:valine-tRNA ligase activity"/>
    <property type="evidence" value="ECO:0007669"/>
    <property type="project" value="UniProtKB-EC"/>
</dbReference>
<keyword evidence="1" id="KW-0030">Aminoacyl-tRNA synthetase</keyword>
<dbReference type="EMBL" id="CP019943">
    <property type="protein sequence ID" value="AQU89485.1"/>
    <property type="molecule type" value="Genomic_DNA"/>
</dbReference>
<dbReference type="RefSeq" id="WP_211118590.1">
    <property type="nucleotide sequence ID" value="NZ_CP019943.1"/>
</dbReference>
<evidence type="ECO:0000313" key="2">
    <source>
        <dbReference type="Proteomes" id="UP000189666"/>
    </source>
</evidence>
<reference evidence="1 2" key="1">
    <citation type="submission" date="2017-02" db="EMBL/GenBank/DDBJ databases">
        <title>Complete Genome of Candidatus Carsonella ruddii strain BC, a Nutritional Endosymbiont of Bactericera cockerelli.</title>
        <authorList>
            <person name="Riley A.B."/>
            <person name="Kim D.H."/>
            <person name="Hansen A.K."/>
        </authorList>
    </citation>
    <scope>NUCLEOTIDE SEQUENCE [LARGE SCALE GENOMIC DNA]</scope>
    <source>
        <strain evidence="1 2">BC</strain>
    </source>
</reference>